<dbReference type="Proteomes" id="UP001642360">
    <property type="component" value="Unassembled WGS sequence"/>
</dbReference>
<dbReference type="InterPro" id="IPR029063">
    <property type="entry name" value="SAM-dependent_MTases_sf"/>
</dbReference>
<dbReference type="EMBL" id="CAUOFW020001458">
    <property type="protein sequence ID" value="CAK9145052.1"/>
    <property type="molecule type" value="Genomic_DNA"/>
</dbReference>
<dbReference type="PANTHER" id="PTHR11538:SF89">
    <property type="entry name" value="PROTEIN, PUTATIVE (DUF2431)-RELATED"/>
    <property type="match status" value="1"/>
</dbReference>
<dbReference type="InterPro" id="IPR019446">
    <property type="entry name" value="BMT5-like"/>
</dbReference>
<organism evidence="2 3">
    <name type="scientific">Ilex paraguariensis</name>
    <name type="common">yerba mate</name>
    <dbReference type="NCBI Taxonomy" id="185542"/>
    <lineage>
        <taxon>Eukaryota</taxon>
        <taxon>Viridiplantae</taxon>
        <taxon>Streptophyta</taxon>
        <taxon>Embryophyta</taxon>
        <taxon>Tracheophyta</taxon>
        <taxon>Spermatophyta</taxon>
        <taxon>Magnoliopsida</taxon>
        <taxon>eudicotyledons</taxon>
        <taxon>Gunneridae</taxon>
        <taxon>Pentapetalae</taxon>
        <taxon>asterids</taxon>
        <taxon>campanulids</taxon>
        <taxon>Aquifoliales</taxon>
        <taxon>Aquifoliaceae</taxon>
        <taxon>Ilex</taxon>
    </lineage>
</organism>
<dbReference type="PANTHER" id="PTHR11538">
    <property type="entry name" value="PHENYLALANYL-TRNA SYNTHETASE"/>
    <property type="match status" value="1"/>
</dbReference>
<dbReference type="AlphaFoldDB" id="A0ABC8RKV5"/>
<dbReference type="SUPFAM" id="SSF53335">
    <property type="entry name" value="S-adenosyl-L-methionine-dependent methyltransferases"/>
    <property type="match status" value="1"/>
</dbReference>
<sequence>MLNWLSPDEFGKENVAQAMGRRRRRSGRVQLESKVLVDEKAEKWIKHYSSSHNILLVGEGDFSFAASLAEAFGSASNMVATSLDSKVANLKKLEDYGCTIVHEVDANTMSQHPLLKVKAFDRIVFNFPHAGLNYFMCEHSMVQIELHQNVVKGFLMNARDMLTENGQVHVTHKTSYPFTLWEITKLAEEGGLQLVEEVPFTKWDYPGMASKVFVEDKAEKWIKHYNSSHKILLVGEGDFSFSACLAKLFGSASNMVATSLDSKEALGEKHPTVVTNLKKLEDYGCNIVHGLDDCTMSQHPLLNLKTFDRIVFKFPHVGFLLSEHGKLLTKGGEVHVTHKTAHPFSMWNKERLAEEAGLHLVEEVYFTTRDYSGYENKRGDGYRSNDTFPVGQCSTFKFYK</sequence>
<protein>
    <recommendedName>
        <fullName evidence="1">25S rRNA (uridine-N(3))-methyltransferase BMT5-like domain-containing protein</fullName>
    </recommendedName>
</protein>
<evidence type="ECO:0000313" key="3">
    <source>
        <dbReference type="Proteomes" id="UP001642360"/>
    </source>
</evidence>
<evidence type="ECO:0000259" key="1">
    <source>
        <dbReference type="Pfam" id="PF10354"/>
    </source>
</evidence>
<proteinExistence type="predicted"/>
<feature type="domain" description="25S rRNA (uridine-N(3))-methyltransferase BMT5-like" evidence="1">
    <location>
        <begin position="232"/>
        <end position="378"/>
    </location>
</feature>
<keyword evidence="3" id="KW-1185">Reference proteome</keyword>
<accession>A0ABC8RKV5</accession>
<evidence type="ECO:0000313" key="2">
    <source>
        <dbReference type="EMBL" id="CAK9145052.1"/>
    </source>
</evidence>
<name>A0ABC8RKV5_9AQUA</name>
<comment type="caution">
    <text evidence="2">The sequence shown here is derived from an EMBL/GenBank/DDBJ whole genome shotgun (WGS) entry which is preliminary data.</text>
</comment>
<dbReference type="Pfam" id="PF10354">
    <property type="entry name" value="BMT5-like"/>
    <property type="match status" value="2"/>
</dbReference>
<feature type="domain" description="25S rRNA (uridine-N(3))-methyltransferase BMT5-like" evidence="1">
    <location>
        <begin position="55"/>
        <end position="209"/>
    </location>
</feature>
<reference evidence="2 3" key="1">
    <citation type="submission" date="2024-02" db="EMBL/GenBank/DDBJ databases">
        <authorList>
            <person name="Vignale AGUSTIN F."/>
            <person name="Sosa J E."/>
            <person name="Modenutti C."/>
        </authorList>
    </citation>
    <scope>NUCLEOTIDE SEQUENCE [LARGE SCALE GENOMIC DNA]</scope>
</reference>
<gene>
    <name evidence="2" type="ORF">ILEXP_LOCUS12846</name>
</gene>